<evidence type="ECO:0000313" key="1">
    <source>
        <dbReference type="EMBL" id="CDT18176.1"/>
    </source>
</evidence>
<proteinExistence type="predicted"/>
<gene>
    <name evidence="1" type="ORF">VCR4J5_160015</name>
</gene>
<name>A0ABM9QR32_9VIBR</name>
<organism evidence="1 2">
    <name type="scientific">Vibrio crassostreae</name>
    <dbReference type="NCBI Taxonomy" id="246167"/>
    <lineage>
        <taxon>Bacteria</taxon>
        <taxon>Pseudomonadati</taxon>
        <taxon>Pseudomonadota</taxon>
        <taxon>Gammaproteobacteria</taxon>
        <taxon>Vibrionales</taxon>
        <taxon>Vibrionaceae</taxon>
        <taxon>Vibrio</taxon>
    </lineage>
</organism>
<protein>
    <submittedName>
        <fullName evidence="1">Uncharacterized protein</fullName>
    </submittedName>
</protein>
<sequence>MAFYSFEIAPIPYRSANCMHIHRLLGKILPHILNSKTINR</sequence>
<evidence type="ECO:0000313" key="2">
    <source>
        <dbReference type="Proteomes" id="UP000049077"/>
    </source>
</evidence>
<dbReference type="Proteomes" id="UP000049077">
    <property type="component" value="Unassembled WGS sequence"/>
</dbReference>
<comment type="caution">
    <text evidence="1">The sequence shown here is derived from an EMBL/GenBank/DDBJ whole genome shotgun (WGS) entry which is preliminary data.</text>
</comment>
<reference evidence="1 2" key="1">
    <citation type="submission" date="2014-06" db="EMBL/GenBank/DDBJ databases">
        <authorList>
            <person name="Le Roux F."/>
        </authorList>
    </citation>
    <scope>NUCLEOTIDE SEQUENCE [LARGE SCALE GENOMIC DNA]</scope>
    <source>
        <strain evidence="1 2">J5-4</strain>
    </source>
</reference>
<keyword evidence="2" id="KW-1185">Reference proteome</keyword>
<accession>A0ABM9QR32</accession>
<dbReference type="EMBL" id="CCJX01000068">
    <property type="protein sequence ID" value="CDT18176.1"/>
    <property type="molecule type" value="Genomic_DNA"/>
</dbReference>